<feature type="domain" description="THAP-type" evidence="7">
    <location>
        <begin position="1"/>
        <end position="93"/>
    </location>
</feature>
<reference evidence="8" key="1">
    <citation type="submission" date="2022-03" db="EMBL/GenBank/DDBJ databases">
        <authorList>
            <person name="Alioto T."/>
            <person name="Alioto T."/>
            <person name="Gomez Garrido J."/>
        </authorList>
    </citation>
    <scope>NUCLEOTIDE SEQUENCE</scope>
</reference>
<dbReference type="Proteomes" id="UP001295444">
    <property type="component" value="Chromosome 07"/>
</dbReference>
<evidence type="ECO:0000259" key="7">
    <source>
        <dbReference type="PROSITE" id="PS50950"/>
    </source>
</evidence>
<dbReference type="SMART" id="SM00692">
    <property type="entry name" value="DM3"/>
    <property type="match status" value="1"/>
</dbReference>
<evidence type="ECO:0000256" key="3">
    <source>
        <dbReference type="ARBA" id="ARBA00022833"/>
    </source>
</evidence>
<dbReference type="GO" id="GO:0003677">
    <property type="term" value="F:DNA binding"/>
    <property type="evidence" value="ECO:0007669"/>
    <property type="project" value="UniProtKB-UniRule"/>
</dbReference>
<protein>
    <submittedName>
        <fullName evidence="8">THAP domain-containing 1-like</fullName>
    </submittedName>
</protein>
<keyword evidence="3" id="KW-0862">Zinc</keyword>
<dbReference type="GO" id="GO:0008270">
    <property type="term" value="F:zinc ion binding"/>
    <property type="evidence" value="ECO:0007669"/>
    <property type="project" value="UniProtKB-KW"/>
</dbReference>
<dbReference type="PROSITE" id="PS50950">
    <property type="entry name" value="ZF_THAP"/>
    <property type="match status" value="1"/>
</dbReference>
<dbReference type="AlphaFoldDB" id="A0AAD1WDZ3"/>
<evidence type="ECO:0000313" key="8">
    <source>
        <dbReference type="EMBL" id="CAH2307218.1"/>
    </source>
</evidence>
<evidence type="ECO:0000256" key="4">
    <source>
        <dbReference type="ARBA" id="ARBA00023125"/>
    </source>
</evidence>
<name>A0AAD1WDZ3_PELCU</name>
<dbReference type="SMART" id="SM00980">
    <property type="entry name" value="THAP"/>
    <property type="match status" value="1"/>
</dbReference>
<keyword evidence="2 5" id="KW-0863">Zinc-finger</keyword>
<dbReference type="InterPro" id="IPR006612">
    <property type="entry name" value="THAP_Znf"/>
</dbReference>
<proteinExistence type="predicted"/>
<evidence type="ECO:0000256" key="6">
    <source>
        <dbReference type="SAM" id="MobiDB-lite"/>
    </source>
</evidence>
<dbReference type="PANTHER" id="PTHR28624">
    <property type="entry name" value="COILED-COIL DOMAIN-CONTAINING PROTEIN 51"/>
    <property type="match status" value="1"/>
</dbReference>
<dbReference type="InterPro" id="IPR037660">
    <property type="entry name" value="CCDC51"/>
</dbReference>
<gene>
    <name evidence="8" type="ORF">PECUL_23A030981</name>
</gene>
<organism evidence="8 9">
    <name type="scientific">Pelobates cultripes</name>
    <name type="common">Western spadefoot toad</name>
    <dbReference type="NCBI Taxonomy" id="61616"/>
    <lineage>
        <taxon>Eukaryota</taxon>
        <taxon>Metazoa</taxon>
        <taxon>Chordata</taxon>
        <taxon>Craniata</taxon>
        <taxon>Vertebrata</taxon>
        <taxon>Euteleostomi</taxon>
        <taxon>Amphibia</taxon>
        <taxon>Batrachia</taxon>
        <taxon>Anura</taxon>
        <taxon>Pelobatoidea</taxon>
        <taxon>Pelobatidae</taxon>
        <taxon>Pelobates</taxon>
    </lineage>
</organism>
<dbReference type="SUPFAM" id="SSF57716">
    <property type="entry name" value="Glucocorticoid receptor-like (DNA-binding domain)"/>
    <property type="match status" value="1"/>
</dbReference>
<evidence type="ECO:0000256" key="5">
    <source>
        <dbReference type="PROSITE-ProRule" id="PRU00309"/>
    </source>
</evidence>
<evidence type="ECO:0000256" key="1">
    <source>
        <dbReference type="ARBA" id="ARBA00022723"/>
    </source>
</evidence>
<accession>A0AAD1WDZ3</accession>
<evidence type="ECO:0000256" key="2">
    <source>
        <dbReference type="ARBA" id="ARBA00022771"/>
    </source>
</evidence>
<keyword evidence="1" id="KW-0479">Metal-binding</keyword>
<feature type="region of interest" description="Disordered" evidence="6">
    <location>
        <begin position="468"/>
        <end position="494"/>
    </location>
</feature>
<evidence type="ECO:0000313" key="9">
    <source>
        <dbReference type="Proteomes" id="UP001295444"/>
    </source>
</evidence>
<keyword evidence="4 5" id="KW-0238">DNA-binding</keyword>
<dbReference type="Pfam" id="PF05485">
    <property type="entry name" value="THAP"/>
    <property type="match status" value="1"/>
</dbReference>
<keyword evidence="9" id="KW-1185">Reference proteome</keyword>
<dbReference type="PANTHER" id="PTHR28624:SF1">
    <property type="entry name" value="MITOCHONDRIAL POTASSIUM CHANNEL"/>
    <property type="match status" value="1"/>
</dbReference>
<dbReference type="EMBL" id="OW240918">
    <property type="protein sequence ID" value="CAH2307218.1"/>
    <property type="molecule type" value="Genomic_DNA"/>
</dbReference>
<sequence length="576" mass="63545">MPRCLVKSCTSKQVHGQKTGAVAMHLFPKSPSKIKLWMENIGQKFEDMDATIKEIVGAKRGCYRICSAHFTRDSFEQIGSRRFLKKNAAPTIFQDYDGCSIAAPVQTQKHNAVNRQTLAPTAGNTASIAANTSKLEAESDGEREEFILSGTTNVDSWEHCYSGKPSQMLQGKGKVLKKSVGTTTKGLLKSKSVGMWTGPYEFFMEEVSRSTDEISTSKAGKCTSAWTANLQQDGREQENQKTSNVKDERENFVTGAPFCSMENTNVSVKAEPNDETHTSNVSSCSTADDILHDDKDEKGGFSLDTSVVAGVPFCSMENTNVSVKTEPNNEIYIPNTSSYNTGDHTLHNVKDERENTNVCVKVEPNDKSYTHNISSNKTGDQTLHDVKDEREDFTLHACVGTAAPFCSMENTNISVKVEPKDETYTPNIGSSAIRDHTLHDVKDEREHFSLDAGAVIGAPLCLTENTNVSVKTEPDDETHTPNTSSYTAADDTLDDSDTSAVEESKFIVFESSLDLLIQRIRCAHRGICERRILKKDKIITGSCLTVLGTCEDGHVTELWRSQPLVNKIPLRNVIYF</sequence>